<evidence type="ECO:0000313" key="1">
    <source>
        <dbReference type="EMBL" id="PSJ81256.1"/>
    </source>
</evidence>
<keyword evidence="2" id="KW-1185">Reference proteome</keyword>
<proteinExistence type="predicted"/>
<sequence length="83" mass="10117">MSQFQSQAIQNAQTAHEMIKFREAHCKEMYQRWGFYEGFGCRKFQRCLHFLFFPEDPFWNFAYCQKCQKAQQGRIVFENTQKS</sequence>
<organism evidence="1 2">
    <name type="scientific">Neisseria iguanae</name>
    <dbReference type="NCBI Taxonomy" id="90242"/>
    <lineage>
        <taxon>Bacteria</taxon>
        <taxon>Pseudomonadati</taxon>
        <taxon>Pseudomonadota</taxon>
        <taxon>Betaproteobacteria</taxon>
        <taxon>Neisseriales</taxon>
        <taxon>Neisseriaceae</taxon>
        <taxon>Neisseria</taxon>
    </lineage>
</organism>
<dbReference type="Proteomes" id="UP000241868">
    <property type="component" value="Unassembled WGS sequence"/>
</dbReference>
<reference evidence="1 2" key="1">
    <citation type="submission" date="2018-03" db="EMBL/GenBank/DDBJ databases">
        <title>Neisseria weixii sp. nov., isolated from the intestinal contents of Tibetan Plateau pika (Ochotona curzoniae) in Yushu, Qinghai Province, China.</title>
        <authorList>
            <person name="Gui Z."/>
        </authorList>
    </citation>
    <scope>NUCLEOTIDE SEQUENCE [LARGE SCALE GENOMIC DNA]</scope>
    <source>
        <strain evidence="1 2">ATCC 51483</strain>
    </source>
</reference>
<dbReference type="AlphaFoldDB" id="A0A2P7U2S0"/>
<evidence type="ECO:0000313" key="2">
    <source>
        <dbReference type="Proteomes" id="UP000241868"/>
    </source>
</evidence>
<name>A0A2P7U2S0_9NEIS</name>
<accession>A0A2P7U2S0</accession>
<comment type="caution">
    <text evidence="1">The sequence shown here is derived from an EMBL/GenBank/DDBJ whole genome shotgun (WGS) entry which is preliminary data.</text>
</comment>
<gene>
    <name evidence="1" type="ORF">C7N83_01550</name>
</gene>
<dbReference type="EMBL" id="PXYY01000005">
    <property type="protein sequence ID" value="PSJ81256.1"/>
    <property type="molecule type" value="Genomic_DNA"/>
</dbReference>
<protein>
    <submittedName>
        <fullName evidence="1">Uncharacterized protein</fullName>
    </submittedName>
</protein>